<proteinExistence type="inferred from homology"/>
<evidence type="ECO:0000313" key="5">
    <source>
        <dbReference type="EMBL" id="SKB07517.1"/>
    </source>
</evidence>
<dbReference type="Gene3D" id="3.40.50.1820">
    <property type="entry name" value="alpha/beta hydrolase"/>
    <property type="match status" value="1"/>
</dbReference>
<dbReference type="Pfam" id="PF00561">
    <property type="entry name" value="Abhydrolase_1"/>
    <property type="match status" value="1"/>
</dbReference>
<dbReference type="GO" id="GO:0005737">
    <property type="term" value="C:cytoplasm"/>
    <property type="evidence" value="ECO:0007669"/>
    <property type="project" value="UniProtKB-SubCell"/>
</dbReference>
<dbReference type="NCBIfam" id="TIGR01392">
    <property type="entry name" value="homoserO_Ac_trn"/>
    <property type="match status" value="1"/>
</dbReference>
<dbReference type="NCBIfam" id="NF001209">
    <property type="entry name" value="PRK00175.1"/>
    <property type="match status" value="1"/>
</dbReference>
<feature type="binding site" evidence="2">
    <location>
        <position position="308"/>
    </location>
    <ligand>
        <name>substrate</name>
    </ligand>
</feature>
<dbReference type="AlphaFoldDB" id="A0A1T4Z0D6"/>
<feature type="binding site" evidence="2">
    <location>
        <position position="190"/>
    </location>
    <ligand>
        <name>substrate</name>
    </ligand>
</feature>
<dbReference type="RefSeq" id="WP_153302937.1">
    <property type="nucleotide sequence ID" value="NZ_LT796768.1"/>
</dbReference>
<dbReference type="InterPro" id="IPR029058">
    <property type="entry name" value="AB_hydrolase_fold"/>
</dbReference>
<dbReference type="GO" id="GO:0009092">
    <property type="term" value="P:homoserine metabolic process"/>
    <property type="evidence" value="ECO:0007669"/>
    <property type="project" value="TreeGrafter"/>
</dbReference>
<organism evidence="5 6">
    <name type="scientific">Aeromicrobium choanae</name>
    <dbReference type="NCBI Taxonomy" id="1736691"/>
    <lineage>
        <taxon>Bacteria</taxon>
        <taxon>Bacillati</taxon>
        <taxon>Actinomycetota</taxon>
        <taxon>Actinomycetes</taxon>
        <taxon>Propionibacteriales</taxon>
        <taxon>Nocardioidaceae</taxon>
        <taxon>Aeromicrobium</taxon>
    </lineage>
</organism>
<keyword evidence="2" id="KW-0963">Cytoplasm</keyword>
<dbReference type="Proteomes" id="UP000191040">
    <property type="component" value="Chromosome I"/>
</dbReference>
<name>A0A1T4Z0D6_9ACTN</name>
<dbReference type="GO" id="GO:0009086">
    <property type="term" value="P:methionine biosynthetic process"/>
    <property type="evidence" value="ECO:0007669"/>
    <property type="project" value="UniProtKB-UniRule"/>
</dbReference>
<keyword evidence="2" id="KW-0012">Acyltransferase</keyword>
<dbReference type="UniPathway" id="UPA00051">
    <property type="reaction ID" value="UER00074"/>
</dbReference>
<dbReference type="GO" id="GO:0004414">
    <property type="term" value="F:homoserine O-acetyltransferase activity"/>
    <property type="evidence" value="ECO:0007669"/>
    <property type="project" value="UniProtKB-UniRule"/>
</dbReference>
<dbReference type="OrthoDB" id="9800754at2"/>
<comment type="pathway">
    <text evidence="2">Amino-acid biosynthesis; L-methionine biosynthesis via de novo pathway; O-acetyl-L-homoserine from L-homoserine: step 1/1.</text>
</comment>
<keyword evidence="6" id="KW-1185">Reference proteome</keyword>
<evidence type="ECO:0000256" key="3">
    <source>
        <dbReference type="PIRSR" id="PIRSR000443-1"/>
    </source>
</evidence>
<dbReference type="EMBL" id="LT796768">
    <property type="protein sequence ID" value="SKB07517.1"/>
    <property type="molecule type" value="Genomic_DNA"/>
</dbReference>
<evidence type="ECO:0000256" key="2">
    <source>
        <dbReference type="HAMAP-Rule" id="MF_00296"/>
    </source>
</evidence>
<accession>A0A1T4Z0D6</accession>
<evidence type="ECO:0000256" key="1">
    <source>
        <dbReference type="ARBA" id="ARBA00022679"/>
    </source>
</evidence>
<keyword evidence="1 2" id="KW-0808">Transferase</keyword>
<dbReference type="HAMAP" id="MF_00296">
    <property type="entry name" value="MetX_acyltransf"/>
    <property type="match status" value="1"/>
</dbReference>
<dbReference type="InterPro" id="IPR008220">
    <property type="entry name" value="HAT_MetX-like"/>
</dbReference>
<feature type="domain" description="AB hydrolase-1" evidence="4">
    <location>
        <begin position="35"/>
        <end position="305"/>
    </location>
</feature>
<gene>
    <name evidence="2" type="primary">metXA</name>
    <name evidence="5" type="ORF">SAMN06295964_1710</name>
</gene>
<comment type="caution">
    <text evidence="2">Lacks conserved residue(s) required for the propagation of feature annotation.</text>
</comment>
<dbReference type="PANTHER" id="PTHR32268:SF11">
    <property type="entry name" value="HOMOSERINE O-ACETYLTRANSFERASE"/>
    <property type="match status" value="1"/>
</dbReference>
<dbReference type="STRING" id="1736691.SAMN06295964_1710"/>
<dbReference type="InterPro" id="IPR000073">
    <property type="entry name" value="AB_hydrolase_1"/>
</dbReference>
<dbReference type="SUPFAM" id="SSF53474">
    <property type="entry name" value="alpha/beta-Hydrolases"/>
    <property type="match status" value="1"/>
</dbReference>
<dbReference type="EC" id="2.3.1.31" evidence="2"/>
<feature type="active site" description="Nucleophile" evidence="2 3">
    <location>
        <position position="133"/>
    </location>
</feature>
<comment type="subunit">
    <text evidence="2">Homodimer.</text>
</comment>
<dbReference type="PIRSF" id="PIRSF000443">
    <property type="entry name" value="Homoser_Ac_trans"/>
    <property type="match status" value="1"/>
</dbReference>
<keyword evidence="2" id="KW-0028">Amino-acid biosynthesis</keyword>
<feature type="active site" evidence="2 3">
    <location>
        <position position="307"/>
    </location>
</feature>
<comment type="subcellular location">
    <subcellularLocation>
        <location evidence="2">Cytoplasm</location>
    </subcellularLocation>
</comment>
<dbReference type="PANTHER" id="PTHR32268">
    <property type="entry name" value="HOMOSERINE O-ACETYLTRANSFERASE"/>
    <property type="match status" value="1"/>
</dbReference>
<feature type="active site" evidence="2 3">
    <location>
        <position position="277"/>
    </location>
</feature>
<evidence type="ECO:0000313" key="6">
    <source>
        <dbReference type="Proteomes" id="UP000191040"/>
    </source>
</evidence>
<keyword evidence="2" id="KW-0486">Methionine biosynthesis</keyword>
<reference evidence="6" key="1">
    <citation type="submission" date="2017-02" db="EMBL/GenBank/DDBJ databases">
        <authorList>
            <person name="Varghese N."/>
            <person name="Submissions S."/>
        </authorList>
    </citation>
    <scope>NUCLEOTIDE SEQUENCE [LARGE SCALE GENOMIC DNA]</scope>
    <source>
        <strain evidence="6">9H-4</strain>
    </source>
</reference>
<sequence length="327" mass="35183">MTTVQPLGDLTLEGGEVLPRLEVAYDTWGEFTGDNAVLVLHALTGDSVVAGPDGWWNEVVGPGLGIDTDRFFVVAANILGGCKGTTGPASIGPDGRLWGNRFPAITVRDQVAAEAMLTDHLGIDRWHAVIGGSAGGMRAVEWAVTHPERVQRLFLLASSAYASAEQIAWTSTQADVIRAAGPEAGLELARRIAHTTYRSEAELAERFGRTVQSDGRFTVQSYLQHHGDKLVKRFDAWSYIALGEAMNSHDVGRDRGGLAAALGRVTARTVVAAIDSDRLYPPYQQQELADLIPTAEPLAVVRSPHGHDGFLIEHVQVGALARDLLEH</sequence>
<comment type="similarity">
    <text evidence="2">Belongs to the AB hydrolase superfamily. MetX family.</text>
</comment>
<evidence type="ECO:0000259" key="4">
    <source>
        <dbReference type="Pfam" id="PF00561"/>
    </source>
</evidence>
<comment type="function">
    <text evidence="2">Transfers an acetyl group from acetyl-CoA to L-homoserine, forming acetyl-L-homoserine.</text>
</comment>
<comment type="catalytic activity">
    <reaction evidence="2">
        <text>L-homoserine + acetyl-CoA = O-acetyl-L-homoserine + CoA</text>
        <dbReference type="Rhea" id="RHEA:13701"/>
        <dbReference type="ChEBI" id="CHEBI:57287"/>
        <dbReference type="ChEBI" id="CHEBI:57288"/>
        <dbReference type="ChEBI" id="CHEBI:57476"/>
        <dbReference type="ChEBI" id="CHEBI:57716"/>
        <dbReference type="EC" id="2.3.1.31"/>
    </reaction>
</comment>
<protein>
    <recommendedName>
        <fullName evidence="2">Homoserine O-acetyltransferase</fullName>
        <shortName evidence="2">HAT</shortName>
        <ecNumber evidence="2">2.3.1.31</ecNumber>
    </recommendedName>
    <alternativeName>
        <fullName evidence="2">Homoserine transacetylase</fullName>
        <shortName evidence="2">HTA</shortName>
    </alternativeName>
</protein>